<dbReference type="PANTHER" id="PTHR13225:SF3">
    <property type="entry name" value="UPF0489 PROTEIN C5ORF22"/>
    <property type="match status" value="1"/>
</dbReference>
<keyword evidence="2" id="KW-0472">Membrane</keyword>
<evidence type="ECO:0000256" key="1">
    <source>
        <dbReference type="ARBA" id="ARBA00007099"/>
    </source>
</evidence>
<dbReference type="EMBL" id="QNGE01003911">
    <property type="protein sequence ID" value="KAA3673452.1"/>
    <property type="molecule type" value="Genomic_DNA"/>
</dbReference>
<comment type="caution">
    <text evidence="3">The sequence shown here is derived from an EMBL/GenBank/DDBJ whole genome shotgun (WGS) entry which is preliminary data.</text>
</comment>
<dbReference type="InterPro" id="IPR024131">
    <property type="entry name" value="UPF0489"/>
</dbReference>
<keyword evidence="4" id="KW-1185">Reference proteome</keyword>
<reference evidence="3 4" key="1">
    <citation type="journal article" date="2019" name="Gigascience">
        <title>Whole-genome sequence of the oriental lung fluke Paragonimus westermani.</title>
        <authorList>
            <person name="Oey H."/>
            <person name="Zakrzewski M."/>
            <person name="Narain K."/>
            <person name="Devi K.R."/>
            <person name="Agatsuma T."/>
            <person name="Nawaratna S."/>
            <person name="Gobert G.N."/>
            <person name="Jones M.K."/>
            <person name="Ragan M.A."/>
            <person name="McManus D.P."/>
            <person name="Krause L."/>
        </authorList>
    </citation>
    <scope>NUCLEOTIDE SEQUENCE [LARGE SCALE GENOMIC DNA]</scope>
    <source>
        <strain evidence="3 4">IND2009</strain>
    </source>
</reference>
<sequence length="488" mass="56175">MSVTRVRVKHLVLVLALCIGISVILYLRIIKLHKSVIHWGQFFSPVGFTSRKDVPLSPLEPRVIIVEEHHEVIPYWVEIVRSYNGRKAKLVHIDAHSDMYYPEIVEDFPLGKLPENDRETSTMMQANDVFIQSAIVGQLLHTVYVVYPPWSRSDSFAGRRTLGLTNVSKEFQLCMCPNQNNNGCATWTADSPVQEIAINTDQCMQHWNFNYLELNHSFAPGVLHFSKKWSIVNVDETRNKSPLILDIDEDYFGVHLASRNLTITGLNSMFIRQLNEIIFEIFCPKQSNLEKAIDLWFQEFIMISGNFCSKPRNNSNCYQQIDRFLLETLFEAHTDWLCHETSEIFIRILVDTITHPLITPGQLSVLSRVGLCLTSSWTTHKYEPRMQICIGTNTPEFTLVEEFLPSEDYFHSLLSNMTTILVALPQKPAVVTVCRSTRDGYTPRWMQQTIEYALLGLLKRVFGLADEQFVYSQRLAGGRSGWNQRHNL</sequence>
<keyword evidence="2" id="KW-0812">Transmembrane</keyword>
<dbReference type="Proteomes" id="UP000324629">
    <property type="component" value="Unassembled WGS sequence"/>
</dbReference>
<organism evidence="3 4">
    <name type="scientific">Paragonimus westermani</name>
    <dbReference type="NCBI Taxonomy" id="34504"/>
    <lineage>
        <taxon>Eukaryota</taxon>
        <taxon>Metazoa</taxon>
        <taxon>Spiralia</taxon>
        <taxon>Lophotrochozoa</taxon>
        <taxon>Platyhelminthes</taxon>
        <taxon>Trematoda</taxon>
        <taxon>Digenea</taxon>
        <taxon>Plagiorchiida</taxon>
        <taxon>Troglotremata</taxon>
        <taxon>Troglotrematidae</taxon>
        <taxon>Paragonimus</taxon>
    </lineage>
</organism>
<accession>A0A5J4ND95</accession>
<proteinExistence type="inferred from homology"/>
<comment type="similarity">
    <text evidence="1">Belongs to the UPF0489 family.</text>
</comment>
<evidence type="ECO:0000256" key="2">
    <source>
        <dbReference type="SAM" id="Phobius"/>
    </source>
</evidence>
<dbReference type="Pfam" id="PF12640">
    <property type="entry name" value="UPF0489"/>
    <property type="match status" value="1"/>
</dbReference>
<protein>
    <submittedName>
        <fullName evidence="3">Uncharacterized protein</fullName>
    </submittedName>
</protein>
<gene>
    <name evidence="3" type="ORF">DEA37_0003848</name>
</gene>
<evidence type="ECO:0000313" key="3">
    <source>
        <dbReference type="EMBL" id="KAA3673452.1"/>
    </source>
</evidence>
<dbReference type="PANTHER" id="PTHR13225">
    <property type="entry name" value="MISEXPRESSION SUPPRESSOR OF RAS 6"/>
    <property type="match status" value="1"/>
</dbReference>
<dbReference type="AlphaFoldDB" id="A0A5J4ND95"/>
<feature type="transmembrane region" description="Helical" evidence="2">
    <location>
        <begin position="12"/>
        <end position="29"/>
    </location>
</feature>
<evidence type="ECO:0000313" key="4">
    <source>
        <dbReference type="Proteomes" id="UP000324629"/>
    </source>
</evidence>
<keyword evidence="2" id="KW-1133">Transmembrane helix</keyword>
<name>A0A5J4ND95_9TREM</name>